<feature type="region of interest" description="Disordered" evidence="1">
    <location>
        <begin position="24"/>
        <end position="46"/>
    </location>
</feature>
<organism evidence="2 3">
    <name type="scientific">Platanthera zijinensis</name>
    <dbReference type="NCBI Taxonomy" id="2320716"/>
    <lineage>
        <taxon>Eukaryota</taxon>
        <taxon>Viridiplantae</taxon>
        <taxon>Streptophyta</taxon>
        <taxon>Embryophyta</taxon>
        <taxon>Tracheophyta</taxon>
        <taxon>Spermatophyta</taxon>
        <taxon>Magnoliopsida</taxon>
        <taxon>Liliopsida</taxon>
        <taxon>Asparagales</taxon>
        <taxon>Orchidaceae</taxon>
        <taxon>Orchidoideae</taxon>
        <taxon>Orchideae</taxon>
        <taxon>Orchidinae</taxon>
        <taxon>Platanthera</taxon>
    </lineage>
</organism>
<dbReference type="AlphaFoldDB" id="A0AAP0G5Z3"/>
<proteinExistence type="predicted"/>
<keyword evidence="3" id="KW-1185">Reference proteome</keyword>
<evidence type="ECO:0000256" key="1">
    <source>
        <dbReference type="SAM" id="MobiDB-lite"/>
    </source>
</evidence>
<sequence>MELKFSSARTDDFVIKLGDQGISRIEGCDPHSHRQHSPEGRQKRKKTLDSCYSLRLIGGHQK</sequence>
<feature type="compositionally biased region" description="Basic and acidic residues" evidence="1">
    <location>
        <begin position="26"/>
        <end position="41"/>
    </location>
</feature>
<accession>A0AAP0G5Z3</accession>
<protein>
    <submittedName>
        <fullName evidence="2">Uncharacterized protein</fullName>
    </submittedName>
</protein>
<name>A0AAP0G5Z3_9ASPA</name>
<gene>
    <name evidence="2" type="ORF">KSP39_PZI011486</name>
</gene>
<dbReference type="Proteomes" id="UP001418222">
    <property type="component" value="Unassembled WGS sequence"/>
</dbReference>
<dbReference type="EMBL" id="JBBWWQ010000009">
    <property type="protein sequence ID" value="KAK8938922.1"/>
    <property type="molecule type" value="Genomic_DNA"/>
</dbReference>
<evidence type="ECO:0000313" key="2">
    <source>
        <dbReference type="EMBL" id="KAK8938922.1"/>
    </source>
</evidence>
<comment type="caution">
    <text evidence="2">The sequence shown here is derived from an EMBL/GenBank/DDBJ whole genome shotgun (WGS) entry which is preliminary data.</text>
</comment>
<reference evidence="2 3" key="1">
    <citation type="journal article" date="2022" name="Nat. Plants">
        <title>Genomes of leafy and leafless Platanthera orchids illuminate the evolution of mycoheterotrophy.</title>
        <authorList>
            <person name="Li M.H."/>
            <person name="Liu K.W."/>
            <person name="Li Z."/>
            <person name="Lu H.C."/>
            <person name="Ye Q.L."/>
            <person name="Zhang D."/>
            <person name="Wang J.Y."/>
            <person name="Li Y.F."/>
            <person name="Zhong Z.M."/>
            <person name="Liu X."/>
            <person name="Yu X."/>
            <person name="Liu D.K."/>
            <person name="Tu X.D."/>
            <person name="Liu B."/>
            <person name="Hao Y."/>
            <person name="Liao X.Y."/>
            <person name="Jiang Y.T."/>
            <person name="Sun W.H."/>
            <person name="Chen J."/>
            <person name="Chen Y.Q."/>
            <person name="Ai Y."/>
            <person name="Zhai J.W."/>
            <person name="Wu S.S."/>
            <person name="Zhou Z."/>
            <person name="Hsiao Y.Y."/>
            <person name="Wu W.L."/>
            <person name="Chen Y.Y."/>
            <person name="Lin Y.F."/>
            <person name="Hsu J.L."/>
            <person name="Li C.Y."/>
            <person name="Wang Z.W."/>
            <person name="Zhao X."/>
            <person name="Zhong W.Y."/>
            <person name="Ma X.K."/>
            <person name="Ma L."/>
            <person name="Huang J."/>
            <person name="Chen G.Z."/>
            <person name="Huang M.Z."/>
            <person name="Huang L."/>
            <person name="Peng D.H."/>
            <person name="Luo Y.B."/>
            <person name="Zou S.Q."/>
            <person name="Chen S.P."/>
            <person name="Lan S."/>
            <person name="Tsai W.C."/>
            <person name="Van de Peer Y."/>
            <person name="Liu Z.J."/>
        </authorList>
    </citation>
    <scope>NUCLEOTIDE SEQUENCE [LARGE SCALE GENOMIC DNA]</scope>
    <source>
        <strain evidence="2">Lor287</strain>
    </source>
</reference>
<evidence type="ECO:0000313" key="3">
    <source>
        <dbReference type="Proteomes" id="UP001418222"/>
    </source>
</evidence>